<geneLocation type="plasmid" evidence="1 2">
    <name>pXO1</name>
</geneLocation>
<protein>
    <submittedName>
        <fullName evidence="1">Uncharacterized protein</fullName>
    </submittedName>
</protein>
<dbReference type="HOGENOM" id="CLU_188146_0_0_9"/>
<accession>A0A0F7RIE6</accession>
<keyword evidence="1" id="KW-0614">Plasmid</keyword>
<dbReference type="KEGG" id="banh:HYU01_28155"/>
<gene>
    <name evidence="1" type="ordered locus">GBAA_pXO1_0028</name>
</gene>
<organism evidence="1 2">
    <name type="scientific">Bacillus anthracis</name>
    <name type="common">anthrax bacterium</name>
    <dbReference type="NCBI Taxonomy" id="1392"/>
    <lineage>
        <taxon>Bacteria</taxon>
        <taxon>Bacillati</taxon>
        <taxon>Bacillota</taxon>
        <taxon>Bacilli</taxon>
        <taxon>Bacillales</taxon>
        <taxon>Bacillaceae</taxon>
        <taxon>Bacillus</taxon>
        <taxon>Bacillus cereus group</taxon>
    </lineage>
</organism>
<sequence>MHLYTPIDWVPTLVLYQDVKTDPVSFTIHKACLKKGNPGYNEVGNALKTFLHIQVLSVFELEQVIKVNEIR</sequence>
<dbReference type="Proteomes" id="UP000000594">
    <property type="component" value="Plasmid pXO1"/>
</dbReference>
<name>Q6EZY8_BACAN</name>
<dbReference type="EMBL" id="AE017336">
    <property type="protein sequence ID" value="AAT28769.2"/>
    <property type="molecule type" value="Genomic_DNA"/>
</dbReference>
<dbReference type="AlphaFoldDB" id="Q6EZY8"/>
<proteinExistence type="predicted"/>
<reference evidence="1 2" key="1">
    <citation type="journal article" date="2009" name="J. Bacteriol.">
        <title>The complete genome sequence of Bacillus anthracis Ames 'Ancestor'.</title>
        <authorList>
            <person name="Ravel J."/>
            <person name="Jiang L."/>
            <person name="Stanley S.T."/>
            <person name="Wilson M.R."/>
            <person name="Decker R.S."/>
            <person name="Read T.D."/>
            <person name="Worsham P."/>
            <person name="Keim P.S."/>
            <person name="Salzberg S.L."/>
            <person name="Fraser-Liggett C.M."/>
            <person name="Rasko D.A."/>
        </authorList>
    </citation>
    <scope>NUCLEOTIDE SEQUENCE [LARGE SCALE GENOMIC DNA]</scope>
    <source>
        <strain evidence="2">Ames ancestor</strain>
        <plasmid evidence="2">pXO1</plasmid>
    </source>
</reference>
<keyword evidence="2" id="KW-1185">Reference proteome</keyword>
<dbReference type="PATRIC" id="fig|1392.230.peg.5670"/>
<evidence type="ECO:0000313" key="2">
    <source>
        <dbReference type="Proteomes" id="UP000000594"/>
    </source>
</evidence>
<dbReference type="KEGG" id="bar:GBAA_pXO1_0028"/>
<accession>Q6EZY8</accession>
<evidence type="ECO:0000313" key="1">
    <source>
        <dbReference type="EMBL" id="AAT28769.2"/>
    </source>
</evidence>